<organism evidence="1 2">
    <name type="scientific">Albugo candida</name>
    <dbReference type="NCBI Taxonomy" id="65357"/>
    <lineage>
        <taxon>Eukaryota</taxon>
        <taxon>Sar</taxon>
        <taxon>Stramenopiles</taxon>
        <taxon>Oomycota</taxon>
        <taxon>Peronosporomycetes</taxon>
        <taxon>Albuginales</taxon>
        <taxon>Albuginaceae</taxon>
        <taxon>Albugo</taxon>
    </lineage>
</organism>
<proteinExistence type="predicted"/>
<accession>A0A024GI61</accession>
<comment type="caution">
    <text evidence="1">The sequence shown here is derived from an EMBL/GenBank/DDBJ whole genome shotgun (WGS) entry which is preliminary data.</text>
</comment>
<dbReference type="InParanoid" id="A0A024GI61"/>
<dbReference type="Proteomes" id="UP000053237">
    <property type="component" value="Unassembled WGS sequence"/>
</dbReference>
<reference evidence="1 2" key="1">
    <citation type="submission" date="2012-05" db="EMBL/GenBank/DDBJ databases">
        <title>Recombination and specialization in a pathogen metapopulation.</title>
        <authorList>
            <person name="Gardiner A."/>
            <person name="Kemen E."/>
            <person name="Schultz-Larsen T."/>
            <person name="MacLean D."/>
            <person name="Van Oosterhout C."/>
            <person name="Jones J.D.G."/>
        </authorList>
    </citation>
    <scope>NUCLEOTIDE SEQUENCE [LARGE SCALE GENOMIC DNA]</scope>
    <source>
        <strain evidence="1 2">Ac Nc2</strain>
    </source>
</reference>
<dbReference type="AlphaFoldDB" id="A0A024GI61"/>
<dbReference type="EMBL" id="CAIX01000115">
    <property type="protein sequence ID" value="CCI46023.1"/>
    <property type="molecule type" value="Genomic_DNA"/>
</dbReference>
<name>A0A024GI61_9STRA</name>
<evidence type="ECO:0000313" key="2">
    <source>
        <dbReference type="Proteomes" id="UP000053237"/>
    </source>
</evidence>
<keyword evidence="2" id="KW-1185">Reference proteome</keyword>
<evidence type="ECO:0000313" key="1">
    <source>
        <dbReference type="EMBL" id="CCI46023.1"/>
    </source>
</evidence>
<protein>
    <submittedName>
        <fullName evidence="1">Uncharacterized protein</fullName>
    </submittedName>
</protein>
<sequence>MAMRSMRVVTVIAAAICRKNRVRRANYRIYSAILSSFSALPGQYILSPTTTSSYLSERPITISHSSITEVSLLQPFNGLRGNQNWRHDSGVYTFPLCYE</sequence>
<gene>
    <name evidence="1" type="ORF">BN9_069510</name>
</gene>